<dbReference type="SUPFAM" id="SSF55961">
    <property type="entry name" value="Bet v1-like"/>
    <property type="match status" value="1"/>
</dbReference>
<dbReference type="EMBL" id="BLAY01000074">
    <property type="protein sequence ID" value="GET39784.1"/>
    <property type="molecule type" value="Genomic_DNA"/>
</dbReference>
<dbReference type="InterPro" id="IPR005031">
    <property type="entry name" value="COQ10_START"/>
</dbReference>
<keyword evidence="3" id="KW-1185">Reference proteome</keyword>
<evidence type="ECO:0000313" key="3">
    <source>
        <dbReference type="Proteomes" id="UP001050975"/>
    </source>
</evidence>
<dbReference type="RefSeq" id="WP_226585338.1">
    <property type="nucleotide sequence ID" value="NZ_BLAY01000074.1"/>
</dbReference>
<dbReference type="Proteomes" id="UP001050975">
    <property type="component" value="Unassembled WGS sequence"/>
</dbReference>
<dbReference type="InterPro" id="IPR023393">
    <property type="entry name" value="START-like_dom_sf"/>
</dbReference>
<protein>
    <submittedName>
        <fullName evidence="2">Cyclase/dehydrase</fullName>
    </submittedName>
</protein>
<reference evidence="2" key="1">
    <citation type="submission" date="2019-10" db="EMBL/GenBank/DDBJ databases">
        <title>Draft genome sequece of Microseira wollei NIES-4236.</title>
        <authorList>
            <person name="Yamaguchi H."/>
            <person name="Suzuki S."/>
            <person name="Kawachi M."/>
        </authorList>
    </citation>
    <scope>NUCLEOTIDE SEQUENCE</scope>
    <source>
        <strain evidence="2">NIES-4236</strain>
    </source>
</reference>
<dbReference type="Pfam" id="PF03364">
    <property type="entry name" value="Polyketide_cyc"/>
    <property type="match status" value="1"/>
</dbReference>
<dbReference type="AlphaFoldDB" id="A0AAV3XBV9"/>
<evidence type="ECO:0000259" key="1">
    <source>
        <dbReference type="Pfam" id="PF03364"/>
    </source>
</evidence>
<organism evidence="2 3">
    <name type="scientific">Microseira wollei NIES-4236</name>
    <dbReference type="NCBI Taxonomy" id="2530354"/>
    <lineage>
        <taxon>Bacteria</taxon>
        <taxon>Bacillati</taxon>
        <taxon>Cyanobacteriota</taxon>
        <taxon>Cyanophyceae</taxon>
        <taxon>Oscillatoriophycideae</taxon>
        <taxon>Aerosakkonematales</taxon>
        <taxon>Aerosakkonemataceae</taxon>
        <taxon>Microseira</taxon>
    </lineage>
</organism>
<dbReference type="Gene3D" id="3.30.530.20">
    <property type="match status" value="1"/>
</dbReference>
<accession>A0AAV3XBV9</accession>
<gene>
    <name evidence="2" type="ORF">MiSe_45560</name>
</gene>
<comment type="caution">
    <text evidence="2">The sequence shown here is derived from an EMBL/GenBank/DDBJ whole genome shotgun (WGS) entry which is preliminary data.</text>
</comment>
<name>A0AAV3XBV9_9CYAN</name>
<evidence type="ECO:0000313" key="2">
    <source>
        <dbReference type="EMBL" id="GET39784.1"/>
    </source>
</evidence>
<feature type="domain" description="Coenzyme Q-binding protein COQ10 START" evidence="1">
    <location>
        <begin position="42"/>
        <end position="171"/>
    </location>
</feature>
<sequence length="177" mass="20142">MTVRFASDSIDPALLRGEILLQTRSHSAWGGACTASMYLPIARSHAWQQLTDYSRWVHYFPDVIKSEELHPVDSFTSGGKRLYQMARKAFLMFTAEVEIYLRVIEVVQQQIQFRMEKGSFVDFSADLKLQDCGSGTLLTYSVAATPLIPIPSMFIQQAMHMDLPANMQKMRQVLCGW</sequence>
<proteinExistence type="predicted"/>